<feature type="non-terminal residue" evidence="1">
    <location>
        <position position="223"/>
    </location>
</feature>
<evidence type="ECO:0008006" key="2">
    <source>
        <dbReference type="Google" id="ProtNLM"/>
    </source>
</evidence>
<dbReference type="GO" id="GO:0016811">
    <property type="term" value="F:hydrolase activity, acting on carbon-nitrogen (but not peptide) bonds, in linear amides"/>
    <property type="evidence" value="ECO:0007669"/>
    <property type="project" value="InterPro"/>
</dbReference>
<dbReference type="PANTHER" id="PTHR31891">
    <property type="entry name" value="FORMAMIDASE C869.04-RELATED"/>
    <property type="match status" value="1"/>
</dbReference>
<dbReference type="Gene3D" id="2.60.120.580">
    <property type="entry name" value="Acetamidase/Formamidase-like domains"/>
    <property type="match status" value="2"/>
</dbReference>
<name>A0A382IVE3_9ZZZZ</name>
<dbReference type="AlphaFoldDB" id="A0A382IVE3"/>
<protein>
    <recommendedName>
        <fullName evidence="2">Acetamidase</fullName>
    </recommendedName>
</protein>
<dbReference type="InterPro" id="IPR004304">
    <property type="entry name" value="FmdA_AmdA"/>
</dbReference>
<dbReference type="PANTHER" id="PTHR31891:SF1">
    <property type="entry name" value="FORMAMIDASE C869.04-RELATED"/>
    <property type="match status" value="1"/>
</dbReference>
<gene>
    <name evidence="1" type="ORF">METZ01_LOCUS255425</name>
</gene>
<dbReference type="SUPFAM" id="SSF141130">
    <property type="entry name" value="Acetamidase/Formamidase-like"/>
    <property type="match status" value="1"/>
</dbReference>
<organism evidence="1">
    <name type="scientific">marine metagenome</name>
    <dbReference type="NCBI Taxonomy" id="408172"/>
    <lineage>
        <taxon>unclassified sequences</taxon>
        <taxon>metagenomes</taxon>
        <taxon>ecological metagenomes</taxon>
    </lineage>
</organism>
<proteinExistence type="predicted"/>
<accession>A0A382IVE3</accession>
<dbReference type="Pfam" id="PF03069">
    <property type="entry name" value="FmdA_AmdA"/>
    <property type="match status" value="1"/>
</dbReference>
<dbReference type="EMBL" id="UINC01069305">
    <property type="protein sequence ID" value="SVC02571.1"/>
    <property type="molecule type" value="Genomic_DNA"/>
</dbReference>
<reference evidence="1" key="1">
    <citation type="submission" date="2018-05" db="EMBL/GenBank/DDBJ databases">
        <authorList>
            <person name="Lanie J.A."/>
            <person name="Ng W.-L."/>
            <person name="Kazmierczak K.M."/>
            <person name="Andrzejewski T.M."/>
            <person name="Davidsen T.M."/>
            <person name="Wayne K.J."/>
            <person name="Tettelin H."/>
            <person name="Glass J.I."/>
            <person name="Rusch D."/>
            <person name="Podicherti R."/>
            <person name="Tsui H.-C.T."/>
            <person name="Winkler M.E."/>
        </authorList>
    </citation>
    <scope>NUCLEOTIDE SEQUENCE</scope>
</reference>
<sequence>MEWIYMTDVIATNYYRTFSRSHPVLARIKPDERVFTKTLDSGGQDLDGKHLSESGNPLTGPFYVEGAALGDSISVHLHKVKLNRDWGYTSIRLGLVSLTPELVENVYSSEYKHDLVRKGRADILPWDIDLKRNTVRPRKPESDTSSLEFTAQPMLGCIGVAPEGDFSPTSGPSGPYGGNIDYNQIAEGSTVHLPVYQEGALLYVGDGHALQADGEPLGTGIET</sequence>
<evidence type="ECO:0000313" key="1">
    <source>
        <dbReference type="EMBL" id="SVC02571.1"/>
    </source>
</evidence>